<protein>
    <submittedName>
        <fullName evidence="1">Uncharacterized protein</fullName>
    </submittedName>
</protein>
<accession>A0AAE1DVW5</accession>
<sequence>MQDLRPVALEITHTGLTGLAGEAAANSTAATEEISWPSRYHGPADIMAQQISWPSRYHSPADIMAQQISWPSRYHSPADIMAQQIS</sequence>
<dbReference type="AlphaFoldDB" id="A0AAE1DVW5"/>
<proteinExistence type="predicted"/>
<gene>
    <name evidence="1" type="ORF">RRG08_033735</name>
</gene>
<organism evidence="1 2">
    <name type="scientific">Elysia crispata</name>
    <name type="common">lettuce slug</name>
    <dbReference type="NCBI Taxonomy" id="231223"/>
    <lineage>
        <taxon>Eukaryota</taxon>
        <taxon>Metazoa</taxon>
        <taxon>Spiralia</taxon>
        <taxon>Lophotrochozoa</taxon>
        <taxon>Mollusca</taxon>
        <taxon>Gastropoda</taxon>
        <taxon>Heterobranchia</taxon>
        <taxon>Euthyneura</taxon>
        <taxon>Panpulmonata</taxon>
        <taxon>Sacoglossa</taxon>
        <taxon>Placobranchoidea</taxon>
        <taxon>Plakobranchidae</taxon>
        <taxon>Elysia</taxon>
    </lineage>
</organism>
<evidence type="ECO:0000313" key="1">
    <source>
        <dbReference type="EMBL" id="KAK3783478.1"/>
    </source>
</evidence>
<dbReference type="Proteomes" id="UP001283361">
    <property type="component" value="Unassembled WGS sequence"/>
</dbReference>
<reference evidence="1" key="1">
    <citation type="journal article" date="2023" name="G3 (Bethesda)">
        <title>A reference genome for the long-term kleptoplast-retaining sea slug Elysia crispata morphotype clarki.</title>
        <authorList>
            <person name="Eastman K.E."/>
            <person name="Pendleton A.L."/>
            <person name="Shaikh M.A."/>
            <person name="Suttiyut T."/>
            <person name="Ogas R."/>
            <person name="Tomko P."/>
            <person name="Gavelis G."/>
            <person name="Widhalm J.R."/>
            <person name="Wisecaver J.H."/>
        </authorList>
    </citation>
    <scope>NUCLEOTIDE SEQUENCE</scope>
    <source>
        <strain evidence="1">ECLA1</strain>
    </source>
</reference>
<comment type="caution">
    <text evidence="1">The sequence shown here is derived from an EMBL/GenBank/DDBJ whole genome shotgun (WGS) entry which is preliminary data.</text>
</comment>
<dbReference type="EMBL" id="JAWDGP010002410">
    <property type="protein sequence ID" value="KAK3783478.1"/>
    <property type="molecule type" value="Genomic_DNA"/>
</dbReference>
<evidence type="ECO:0000313" key="2">
    <source>
        <dbReference type="Proteomes" id="UP001283361"/>
    </source>
</evidence>
<name>A0AAE1DVW5_9GAST</name>
<keyword evidence="2" id="KW-1185">Reference proteome</keyword>